<dbReference type="NCBIfam" id="TIGR00726">
    <property type="entry name" value="peptidoglycan editing factor PgeF"/>
    <property type="match status" value="1"/>
</dbReference>
<name>A0A4R1RTS6_HYDET</name>
<dbReference type="GO" id="GO:0005507">
    <property type="term" value="F:copper ion binding"/>
    <property type="evidence" value="ECO:0007669"/>
    <property type="project" value="TreeGrafter"/>
</dbReference>
<dbReference type="Gene3D" id="3.60.140.10">
    <property type="entry name" value="CNF1/YfiH-like putative cysteine hydrolases"/>
    <property type="match status" value="1"/>
</dbReference>
<comment type="catalytic activity">
    <reaction evidence="8">
        <text>adenosine + H2O + H(+) = inosine + NH4(+)</text>
        <dbReference type="Rhea" id="RHEA:24408"/>
        <dbReference type="ChEBI" id="CHEBI:15377"/>
        <dbReference type="ChEBI" id="CHEBI:15378"/>
        <dbReference type="ChEBI" id="CHEBI:16335"/>
        <dbReference type="ChEBI" id="CHEBI:17596"/>
        <dbReference type="ChEBI" id="CHEBI:28938"/>
        <dbReference type="EC" id="3.5.4.4"/>
    </reaction>
    <physiologicalReaction direction="left-to-right" evidence="8">
        <dbReference type="Rhea" id="RHEA:24409"/>
    </physiologicalReaction>
</comment>
<evidence type="ECO:0000256" key="2">
    <source>
        <dbReference type="ARBA" id="ARBA00003215"/>
    </source>
</evidence>
<evidence type="ECO:0000256" key="9">
    <source>
        <dbReference type="ARBA" id="ARBA00048968"/>
    </source>
</evidence>
<comment type="similarity">
    <text evidence="3 11">Belongs to the purine nucleoside phosphorylase YfiH/LACC1 family.</text>
</comment>
<keyword evidence="5" id="KW-0479">Metal-binding</keyword>
<dbReference type="RefSeq" id="WP_132014267.1">
    <property type="nucleotide sequence ID" value="NZ_SLUN01000011.1"/>
</dbReference>
<evidence type="ECO:0000256" key="4">
    <source>
        <dbReference type="ARBA" id="ARBA00022679"/>
    </source>
</evidence>
<dbReference type="Proteomes" id="UP000295008">
    <property type="component" value="Unassembled WGS sequence"/>
</dbReference>
<dbReference type="GO" id="GO:0016787">
    <property type="term" value="F:hydrolase activity"/>
    <property type="evidence" value="ECO:0007669"/>
    <property type="project" value="UniProtKB-KW"/>
</dbReference>
<evidence type="ECO:0000256" key="6">
    <source>
        <dbReference type="ARBA" id="ARBA00022801"/>
    </source>
</evidence>
<evidence type="ECO:0000256" key="3">
    <source>
        <dbReference type="ARBA" id="ARBA00007353"/>
    </source>
</evidence>
<dbReference type="CDD" id="cd16833">
    <property type="entry name" value="YfiH"/>
    <property type="match status" value="1"/>
</dbReference>
<evidence type="ECO:0000313" key="12">
    <source>
        <dbReference type="EMBL" id="TCL69941.1"/>
    </source>
</evidence>
<comment type="catalytic activity">
    <reaction evidence="1">
        <text>inosine + phosphate = alpha-D-ribose 1-phosphate + hypoxanthine</text>
        <dbReference type="Rhea" id="RHEA:27646"/>
        <dbReference type="ChEBI" id="CHEBI:17368"/>
        <dbReference type="ChEBI" id="CHEBI:17596"/>
        <dbReference type="ChEBI" id="CHEBI:43474"/>
        <dbReference type="ChEBI" id="CHEBI:57720"/>
        <dbReference type="EC" id="2.4.2.1"/>
    </reaction>
    <physiologicalReaction direction="left-to-right" evidence="1">
        <dbReference type="Rhea" id="RHEA:27647"/>
    </physiologicalReaction>
</comment>
<reference evidence="12 13" key="1">
    <citation type="submission" date="2019-03" db="EMBL/GenBank/DDBJ databases">
        <title>Genomic Encyclopedia of Type Strains, Phase IV (KMG-IV): sequencing the most valuable type-strain genomes for metagenomic binning, comparative biology and taxonomic classification.</title>
        <authorList>
            <person name="Goeker M."/>
        </authorList>
    </citation>
    <scope>NUCLEOTIDE SEQUENCE [LARGE SCALE GENOMIC DNA]</scope>
    <source>
        <strain evidence="12 13">LX-B</strain>
    </source>
</reference>
<comment type="function">
    <text evidence="2">Purine nucleoside enzyme that catalyzes the phosphorolysis of adenosine and inosine nucleosides, yielding D-ribose 1-phosphate and the respective free bases, adenine and hypoxanthine. Also catalyzes the phosphorolysis of S-methyl-5'-thioadenosine into adenine and S-methyl-5-thio-alpha-D-ribose 1-phosphate. Also has adenosine deaminase activity.</text>
</comment>
<proteinExistence type="inferred from homology"/>
<accession>A0A4R1RTS6</accession>
<dbReference type="GO" id="GO:0017061">
    <property type="term" value="F:S-methyl-5-thioadenosine phosphorylase activity"/>
    <property type="evidence" value="ECO:0007669"/>
    <property type="project" value="UniProtKB-EC"/>
</dbReference>
<dbReference type="PANTHER" id="PTHR30616:SF2">
    <property type="entry name" value="PURINE NUCLEOSIDE PHOSPHORYLASE LACC1"/>
    <property type="match status" value="1"/>
</dbReference>
<dbReference type="Pfam" id="PF02578">
    <property type="entry name" value="Cu-oxidase_4"/>
    <property type="match status" value="1"/>
</dbReference>
<comment type="caution">
    <text evidence="12">The sequence shown here is derived from an EMBL/GenBank/DDBJ whole genome shotgun (WGS) entry which is preliminary data.</text>
</comment>
<gene>
    <name evidence="12" type="ORF">EDC14_101163</name>
</gene>
<organism evidence="12 13">
    <name type="scientific">Hydrogenispora ethanolica</name>
    <dbReference type="NCBI Taxonomy" id="1082276"/>
    <lineage>
        <taxon>Bacteria</taxon>
        <taxon>Bacillati</taxon>
        <taxon>Bacillota</taxon>
        <taxon>Hydrogenispora</taxon>
    </lineage>
</organism>
<evidence type="ECO:0000313" key="13">
    <source>
        <dbReference type="Proteomes" id="UP000295008"/>
    </source>
</evidence>
<evidence type="ECO:0000256" key="8">
    <source>
        <dbReference type="ARBA" id="ARBA00047989"/>
    </source>
</evidence>
<sequence length="262" mass="28431">MSWQRDELNGIEFYRNSELNGVGLIQAVTTRRAGNMALHTGDDPRAVLRRRSAFLEGFGFSLDDLVCADQVHGSRVHVVERAQAGAGARETHTAISATDGLVTREPGLLLAIFSADCYPVFLYDPKTPAVGLVHAGWRGTLAGIARNAVIAMERAFGTVPGDCRAVLGPAICDRCFIVGSEVADTFAMEHADAVRAENGQYRVDLAEVNSRFLEEAGIDRQRIERPEFCTVCHSDRFFSFRAESGSGGRLMSVIGLKPVESA</sequence>
<dbReference type="InterPro" id="IPR011324">
    <property type="entry name" value="Cytotoxic_necrot_fac-like_cat"/>
</dbReference>
<dbReference type="AlphaFoldDB" id="A0A4R1RTS6"/>
<keyword evidence="13" id="KW-1185">Reference proteome</keyword>
<keyword evidence="4" id="KW-0808">Transferase</keyword>
<evidence type="ECO:0000256" key="11">
    <source>
        <dbReference type="RuleBase" id="RU361274"/>
    </source>
</evidence>
<comment type="catalytic activity">
    <reaction evidence="9">
        <text>adenosine + phosphate = alpha-D-ribose 1-phosphate + adenine</text>
        <dbReference type="Rhea" id="RHEA:27642"/>
        <dbReference type="ChEBI" id="CHEBI:16335"/>
        <dbReference type="ChEBI" id="CHEBI:16708"/>
        <dbReference type="ChEBI" id="CHEBI:43474"/>
        <dbReference type="ChEBI" id="CHEBI:57720"/>
        <dbReference type="EC" id="2.4.2.1"/>
    </reaction>
    <physiologicalReaction direction="left-to-right" evidence="9">
        <dbReference type="Rhea" id="RHEA:27643"/>
    </physiologicalReaction>
</comment>
<evidence type="ECO:0000256" key="10">
    <source>
        <dbReference type="ARBA" id="ARBA00049893"/>
    </source>
</evidence>
<dbReference type="InterPro" id="IPR038371">
    <property type="entry name" value="Cu_polyphenol_OxRdtase_sf"/>
</dbReference>
<dbReference type="InterPro" id="IPR003730">
    <property type="entry name" value="Cu_polyphenol_OxRdtase"/>
</dbReference>
<dbReference type="EMBL" id="SLUN01000011">
    <property type="protein sequence ID" value="TCL69941.1"/>
    <property type="molecule type" value="Genomic_DNA"/>
</dbReference>
<keyword evidence="6" id="KW-0378">Hydrolase</keyword>
<comment type="catalytic activity">
    <reaction evidence="10">
        <text>S-methyl-5'-thioadenosine + phosphate = 5-(methylsulfanyl)-alpha-D-ribose 1-phosphate + adenine</text>
        <dbReference type="Rhea" id="RHEA:11852"/>
        <dbReference type="ChEBI" id="CHEBI:16708"/>
        <dbReference type="ChEBI" id="CHEBI:17509"/>
        <dbReference type="ChEBI" id="CHEBI:43474"/>
        <dbReference type="ChEBI" id="CHEBI:58533"/>
        <dbReference type="EC" id="2.4.2.28"/>
    </reaction>
    <physiologicalReaction direction="left-to-right" evidence="10">
        <dbReference type="Rhea" id="RHEA:11853"/>
    </physiologicalReaction>
</comment>
<dbReference type="PANTHER" id="PTHR30616">
    <property type="entry name" value="UNCHARACTERIZED PROTEIN YFIH"/>
    <property type="match status" value="1"/>
</dbReference>
<evidence type="ECO:0000256" key="5">
    <source>
        <dbReference type="ARBA" id="ARBA00022723"/>
    </source>
</evidence>
<dbReference type="SUPFAM" id="SSF64438">
    <property type="entry name" value="CNF1/YfiH-like putative cysteine hydrolases"/>
    <property type="match status" value="1"/>
</dbReference>
<dbReference type="OrthoDB" id="4279at2"/>
<evidence type="ECO:0000256" key="7">
    <source>
        <dbReference type="ARBA" id="ARBA00022833"/>
    </source>
</evidence>
<keyword evidence="7" id="KW-0862">Zinc</keyword>
<evidence type="ECO:0000256" key="1">
    <source>
        <dbReference type="ARBA" id="ARBA00000553"/>
    </source>
</evidence>
<protein>
    <recommendedName>
        <fullName evidence="11">Purine nucleoside phosphorylase</fullName>
    </recommendedName>
</protein>